<dbReference type="InterPro" id="IPR000571">
    <property type="entry name" value="Znf_CCCH"/>
</dbReference>
<feature type="domain" description="C3H1-type" evidence="3">
    <location>
        <begin position="339"/>
        <end position="366"/>
    </location>
</feature>
<keyword evidence="1" id="KW-0862">Zinc</keyword>
<dbReference type="GO" id="GO:0008270">
    <property type="term" value="F:zinc ion binding"/>
    <property type="evidence" value="ECO:0007669"/>
    <property type="project" value="UniProtKB-KW"/>
</dbReference>
<name>A0ABD3VQN9_SINWO</name>
<feature type="compositionally biased region" description="Pro residues" evidence="2">
    <location>
        <begin position="1047"/>
        <end position="1057"/>
    </location>
</feature>
<organism evidence="4 5">
    <name type="scientific">Sinanodonta woodiana</name>
    <name type="common">Chinese pond mussel</name>
    <name type="synonym">Anodonta woodiana</name>
    <dbReference type="NCBI Taxonomy" id="1069815"/>
    <lineage>
        <taxon>Eukaryota</taxon>
        <taxon>Metazoa</taxon>
        <taxon>Spiralia</taxon>
        <taxon>Lophotrochozoa</taxon>
        <taxon>Mollusca</taxon>
        <taxon>Bivalvia</taxon>
        <taxon>Autobranchia</taxon>
        <taxon>Heteroconchia</taxon>
        <taxon>Palaeoheterodonta</taxon>
        <taxon>Unionida</taxon>
        <taxon>Unionoidea</taxon>
        <taxon>Unionidae</taxon>
        <taxon>Unioninae</taxon>
        <taxon>Sinanodonta</taxon>
    </lineage>
</organism>
<feature type="region of interest" description="Disordered" evidence="2">
    <location>
        <begin position="1047"/>
        <end position="1086"/>
    </location>
</feature>
<keyword evidence="1" id="KW-0479">Metal-binding</keyword>
<evidence type="ECO:0000259" key="3">
    <source>
        <dbReference type="PROSITE" id="PS50103"/>
    </source>
</evidence>
<comment type="caution">
    <text evidence="4">The sequence shown here is derived from an EMBL/GenBank/DDBJ whole genome shotgun (WGS) entry which is preliminary data.</text>
</comment>
<accession>A0ABD3VQN9</accession>
<dbReference type="EMBL" id="JBJQND010000010">
    <property type="protein sequence ID" value="KAL3863373.1"/>
    <property type="molecule type" value="Genomic_DNA"/>
</dbReference>
<keyword evidence="5" id="KW-1185">Reference proteome</keyword>
<gene>
    <name evidence="4" type="ORF">ACJMK2_005131</name>
</gene>
<feature type="zinc finger region" description="C3H1-type" evidence="1">
    <location>
        <begin position="339"/>
        <end position="366"/>
    </location>
</feature>
<reference evidence="4 5" key="1">
    <citation type="submission" date="2024-11" db="EMBL/GenBank/DDBJ databases">
        <title>Chromosome-level genome assembly of the freshwater bivalve Anodonta woodiana.</title>
        <authorList>
            <person name="Chen X."/>
        </authorList>
    </citation>
    <scope>NUCLEOTIDE SEQUENCE [LARGE SCALE GENOMIC DNA]</scope>
    <source>
        <strain evidence="4">MN2024</strain>
        <tissue evidence="4">Gills</tissue>
    </source>
</reference>
<feature type="compositionally biased region" description="Polar residues" evidence="2">
    <location>
        <begin position="268"/>
        <end position="284"/>
    </location>
</feature>
<keyword evidence="1" id="KW-0863">Zinc-finger</keyword>
<evidence type="ECO:0000256" key="2">
    <source>
        <dbReference type="SAM" id="MobiDB-lite"/>
    </source>
</evidence>
<dbReference type="AlphaFoldDB" id="A0ABD3VQN9"/>
<evidence type="ECO:0000313" key="4">
    <source>
        <dbReference type="EMBL" id="KAL3863373.1"/>
    </source>
</evidence>
<evidence type="ECO:0000256" key="1">
    <source>
        <dbReference type="PROSITE-ProRule" id="PRU00723"/>
    </source>
</evidence>
<sequence length="1086" mass="125601">ALNFSDEEDFEDLDIRSAECSQVGELDESFMSTIQFTASSSHPVSPVQRPPYESAERMCNCIAKSPTFNSNRKETVKDQSFALIDVTEYGKSNGLDDVEKFEPDYADDIEESSVKNVTLDYDDCRVSCCESERISENNLDQEKETYMEDKACSSSGKEQYNTEVLQDEIIQGNTRRDRSESLEVVTEVKVDLNSEAGEFEVVQVEQNERETSKAAENVEKFDCEESLEEKTGGNGLECEGDDEDALSIYASSEASFLDDTVEEEEPTQLKSRTPSPVEDCTNNRTSHDPAVIVEQVVEKLEKITVLDNEDQSATTPDLQVIINVKNSSEERRPRFNADLYPKGCCFHFLAHGRCQRPNCNFSHKQPSQEEMLQHCLKKMKLLRHEGDVERLFTLYEDFRSKEMGHLPPQLLESLYQEAIMRGMVYQSYSLLEDLIRQHCSFVSDRVCMDFIRLCGSNSQHFDMVWNILKTMMALQYLPEGDVLIMTLRGCVDREDWDKLWELMLKCHDYNGFMIPVTFQAMALRAFVHQPRRYIEYAFKWLMKEPDSLNKLDKELLLKVACIFDGCDHKPLADKLRAATKRSSKQVKSRSISPTDEACLQETITEIDNEIMKENQHKIQTCKLTSNWHYMGRIFVDVLTLESLNNSILLDNYTDALEQKTHRQSDPGCVGRAFKDFIATILTEFQEEKNVNVFARLDNETLSWIGNNLLLVCFENQLWESGYEVLSTLVKAKIPYLKYKKHEHRNIPFIAILIYLQNNDSKGAIWILDAVRWDQFEKQQLGDWRFMLDVLMTLFRYVLEDRSHISARKVLIAILEQSKKASRFAVDINSHLHFQDYFNALLYCCLKVGDIDSAIETYKLHESSDQLQPIDPLLLRAIVIGLVRSQHMIEAKDFFERCKAIFLYENQSIVKPHRVKLDVTYNPEEIYLSIHDYLCCLYNYCCDQVYERKILTQEDLDLEILVQGNVDQQLFSMPYISGAPRSFHLAVKMIRRILQLEFKPSLETNIIAPDRIQISPSSLEIYLKEYDQKFGRRQGLMFKNVLHMPQPLMPAPRVPRPGPRAFRGRRGVNRAEQSSFRIGGRGHIKPL</sequence>
<dbReference type="Proteomes" id="UP001634394">
    <property type="component" value="Unassembled WGS sequence"/>
</dbReference>
<dbReference type="PROSITE" id="PS50103">
    <property type="entry name" value="ZF_C3H1"/>
    <property type="match status" value="1"/>
</dbReference>
<proteinExistence type="predicted"/>
<feature type="region of interest" description="Disordered" evidence="2">
    <location>
        <begin position="258"/>
        <end position="285"/>
    </location>
</feature>
<protein>
    <recommendedName>
        <fullName evidence="3">C3H1-type domain-containing protein</fullName>
    </recommendedName>
</protein>
<feature type="non-terminal residue" evidence="4">
    <location>
        <position position="1"/>
    </location>
</feature>
<evidence type="ECO:0000313" key="5">
    <source>
        <dbReference type="Proteomes" id="UP001634394"/>
    </source>
</evidence>